<dbReference type="CDD" id="cd20746">
    <property type="entry name" value="FIX_Ntox15_NUC_DUF4112_RhsA-like"/>
    <property type="match status" value="1"/>
</dbReference>
<dbReference type="Proteomes" id="UP000613266">
    <property type="component" value="Unassembled WGS sequence"/>
</dbReference>
<feature type="domain" description="Novel toxin 15" evidence="3">
    <location>
        <begin position="349"/>
        <end position="505"/>
    </location>
</feature>
<name>A0A931NFJ7_9BURK</name>
<protein>
    <recommendedName>
        <fullName evidence="3">Novel toxin 15 domain-containing protein</fullName>
    </recommendedName>
</protein>
<evidence type="ECO:0000256" key="1">
    <source>
        <dbReference type="SAM" id="MobiDB-lite"/>
    </source>
</evidence>
<dbReference type="EMBL" id="JAEDAK010000015">
    <property type="protein sequence ID" value="MBH9578867.1"/>
    <property type="molecule type" value="Genomic_DNA"/>
</dbReference>
<feature type="transmembrane region" description="Helical" evidence="2">
    <location>
        <begin position="40"/>
        <end position="65"/>
    </location>
</feature>
<feature type="region of interest" description="Disordered" evidence="1">
    <location>
        <begin position="446"/>
        <end position="477"/>
    </location>
</feature>
<sequence length="509" mass="55099">MSDILDEVWGRVVGGLDWLKQVILGEFQDNRDLSAVVADMLVSFIPGVVIVTSARDLTAVILRLAQHEERREKTEEWMLLVACAVPLVLPVLAAAAGAAAAGVGAIIGGIAGSEAAAALRAVCLLLIKKGQALVEVVGFLRRFIKGDILKVLRDIKFRQYGQALTKYVSEFIGKLIGVIQRVRAELLKVNAFKMLDDVLAKLADLERRFYGVQQAAMANIPKALAELDIRLQQVLAETLPHSPRPATAGIPAPMARPIVAEPQRVPSMSQNPLGTPSGTSPPKGPPPRVKPEANLHPEHPRQPKTGGGGSEPPKQPPGKGSKMEPAKPKCFKPGDDLKKNWKGDPKKLEKEYFEQLKAQEEGLNKLTVQEYLENRQRYEQVQRAGTGKAQEAARQKMFDEIKESVEESNRARGLSGRAAEAAAIEKATEVMASLAALHDPDMIAGGHDPGRSGASGATHMRMGDRGVNSSIGSQWPKGGRLEVMDEAARKALADHGPNTPMHVKLERCR</sequence>
<dbReference type="AlphaFoldDB" id="A0A931NFJ7"/>
<keyword evidence="2" id="KW-0812">Transmembrane</keyword>
<feature type="transmembrane region" description="Helical" evidence="2">
    <location>
        <begin position="77"/>
        <end position="99"/>
    </location>
</feature>
<dbReference type="RefSeq" id="WP_198112634.1">
    <property type="nucleotide sequence ID" value="NZ_JAEDAK010000015.1"/>
</dbReference>
<keyword evidence="5" id="KW-1185">Reference proteome</keyword>
<feature type="compositionally biased region" description="Basic and acidic residues" evidence="1">
    <location>
        <begin position="289"/>
        <end position="301"/>
    </location>
</feature>
<feature type="compositionally biased region" description="Basic and acidic residues" evidence="1">
    <location>
        <begin position="321"/>
        <end position="342"/>
    </location>
</feature>
<dbReference type="InterPro" id="IPR049802">
    <property type="entry name" value="RhsC-like_FIX"/>
</dbReference>
<dbReference type="InterPro" id="IPR028949">
    <property type="entry name" value="Ntox15"/>
</dbReference>
<proteinExistence type="predicted"/>
<evidence type="ECO:0000313" key="4">
    <source>
        <dbReference type="EMBL" id="MBH9578867.1"/>
    </source>
</evidence>
<evidence type="ECO:0000259" key="3">
    <source>
        <dbReference type="Pfam" id="PF15604"/>
    </source>
</evidence>
<keyword evidence="2" id="KW-0472">Membrane</keyword>
<evidence type="ECO:0000313" key="5">
    <source>
        <dbReference type="Proteomes" id="UP000613266"/>
    </source>
</evidence>
<organism evidence="4 5">
    <name type="scientific">Inhella proteolytica</name>
    <dbReference type="NCBI Taxonomy" id="2795029"/>
    <lineage>
        <taxon>Bacteria</taxon>
        <taxon>Pseudomonadati</taxon>
        <taxon>Pseudomonadota</taxon>
        <taxon>Betaproteobacteria</taxon>
        <taxon>Burkholderiales</taxon>
        <taxon>Sphaerotilaceae</taxon>
        <taxon>Inhella</taxon>
    </lineage>
</organism>
<comment type="caution">
    <text evidence="4">The sequence shown here is derived from an EMBL/GenBank/DDBJ whole genome shotgun (WGS) entry which is preliminary data.</text>
</comment>
<dbReference type="Pfam" id="PF15604">
    <property type="entry name" value="Ntox15"/>
    <property type="match status" value="1"/>
</dbReference>
<keyword evidence="2" id="KW-1133">Transmembrane helix</keyword>
<evidence type="ECO:0000256" key="2">
    <source>
        <dbReference type="SAM" id="Phobius"/>
    </source>
</evidence>
<feature type="region of interest" description="Disordered" evidence="1">
    <location>
        <begin position="265"/>
        <end position="342"/>
    </location>
</feature>
<feature type="compositionally biased region" description="Low complexity" evidence="1">
    <location>
        <begin position="272"/>
        <end position="281"/>
    </location>
</feature>
<reference evidence="4" key="1">
    <citation type="submission" date="2020-12" db="EMBL/GenBank/DDBJ databases">
        <title>The genome sequence of Inhella sp. 1Y17.</title>
        <authorList>
            <person name="Liu Y."/>
        </authorList>
    </citation>
    <scope>NUCLEOTIDE SEQUENCE</scope>
    <source>
        <strain evidence="4">1Y17</strain>
    </source>
</reference>
<accession>A0A931NFJ7</accession>
<gene>
    <name evidence="4" type="ORF">I7X39_18405</name>
</gene>